<organism evidence="2 3">
    <name type="scientific">Lentinula raphanica</name>
    <dbReference type="NCBI Taxonomy" id="153919"/>
    <lineage>
        <taxon>Eukaryota</taxon>
        <taxon>Fungi</taxon>
        <taxon>Dikarya</taxon>
        <taxon>Basidiomycota</taxon>
        <taxon>Agaricomycotina</taxon>
        <taxon>Agaricomycetes</taxon>
        <taxon>Agaricomycetidae</taxon>
        <taxon>Agaricales</taxon>
        <taxon>Marasmiineae</taxon>
        <taxon>Omphalotaceae</taxon>
        <taxon>Lentinula</taxon>
    </lineage>
</organism>
<evidence type="ECO:0000313" key="2">
    <source>
        <dbReference type="EMBL" id="KAJ3830792.1"/>
    </source>
</evidence>
<proteinExistence type="predicted"/>
<dbReference type="AlphaFoldDB" id="A0AA38U8Q9"/>
<accession>A0AA38U8Q9</accession>
<evidence type="ECO:0000256" key="1">
    <source>
        <dbReference type="SAM" id="MobiDB-lite"/>
    </source>
</evidence>
<dbReference type="EMBL" id="MU808238">
    <property type="protein sequence ID" value="KAJ3830792.1"/>
    <property type="molecule type" value="Genomic_DNA"/>
</dbReference>
<reference evidence="2" key="1">
    <citation type="submission" date="2022-08" db="EMBL/GenBank/DDBJ databases">
        <authorList>
            <consortium name="DOE Joint Genome Institute"/>
            <person name="Min B."/>
            <person name="Riley R."/>
            <person name="Sierra-Patev S."/>
            <person name="Naranjo-Ortiz M."/>
            <person name="Looney B."/>
            <person name="Konkel Z."/>
            <person name="Slot J.C."/>
            <person name="Sakamoto Y."/>
            <person name="Steenwyk J.L."/>
            <person name="Rokas A."/>
            <person name="Carro J."/>
            <person name="Camarero S."/>
            <person name="Ferreira P."/>
            <person name="Molpeceres G."/>
            <person name="Ruiz-Duenas F.J."/>
            <person name="Serrano A."/>
            <person name="Henrissat B."/>
            <person name="Drula E."/>
            <person name="Hughes K.W."/>
            <person name="Mata J.L."/>
            <person name="Ishikawa N.K."/>
            <person name="Vargas-Isla R."/>
            <person name="Ushijima S."/>
            <person name="Smith C.A."/>
            <person name="Ahrendt S."/>
            <person name="Andreopoulos W."/>
            <person name="He G."/>
            <person name="Labutti K."/>
            <person name="Lipzen A."/>
            <person name="Ng V."/>
            <person name="Sandor L."/>
            <person name="Barry K."/>
            <person name="Martinez A.T."/>
            <person name="Xiao Y."/>
            <person name="Gibbons J.G."/>
            <person name="Terashima K."/>
            <person name="Hibbett D.S."/>
            <person name="Grigoriev I.V."/>
        </authorList>
    </citation>
    <scope>NUCLEOTIDE SEQUENCE</scope>
    <source>
        <strain evidence="2">TFB9207</strain>
    </source>
</reference>
<keyword evidence="3" id="KW-1185">Reference proteome</keyword>
<dbReference type="Proteomes" id="UP001163846">
    <property type="component" value="Unassembled WGS sequence"/>
</dbReference>
<protein>
    <submittedName>
        <fullName evidence="2">Uncharacterized protein</fullName>
    </submittedName>
</protein>
<evidence type="ECO:0000313" key="3">
    <source>
        <dbReference type="Proteomes" id="UP001163846"/>
    </source>
</evidence>
<sequence length="237" mass="26669">MHRPCQVRSKLFNFGYKVWRSRHSSRPTVTTQSGDAAAPATERPPSTPAKQIHPTAPASPDEIFHATKNTVTPTKWDSDVWHSLNWDEFLKTSSGKIFARIRDYYESAQFRKQLDELGREDFASVKKQMPKEGQLDDWKNHRSVFDSRRQELLSDEIQWFSDYSPSDPEQLWFSFKSDAAIPSRTLLASPGHVERYPFCPIPSPSSVPVAASCASHIFPDVGTDTTGLGTVLSLAGN</sequence>
<comment type="caution">
    <text evidence="2">The sequence shown here is derived from an EMBL/GenBank/DDBJ whole genome shotgun (WGS) entry which is preliminary data.</text>
</comment>
<gene>
    <name evidence="2" type="ORF">F5878DRAFT_668360</name>
</gene>
<feature type="region of interest" description="Disordered" evidence="1">
    <location>
        <begin position="25"/>
        <end position="62"/>
    </location>
</feature>
<name>A0AA38U8Q9_9AGAR</name>